<dbReference type="InterPro" id="IPR051082">
    <property type="entry name" value="Pentapeptide-BTB/POZ_domain"/>
</dbReference>
<dbReference type="AlphaFoldDB" id="A0A7L9UHQ4"/>
<gene>
    <name evidence="2" type="ORF">BL5915_06525</name>
</gene>
<dbReference type="EMBL" id="CP062943">
    <property type="protein sequence ID" value="QOL54507.1"/>
    <property type="molecule type" value="Genomic_DNA"/>
</dbReference>
<protein>
    <submittedName>
        <fullName evidence="2">Pentapeptide repeat-containing protein</fullName>
    </submittedName>
</protein>
<reference evidence="2 3" key="1">
    <citation type="submission" date="2020-10" db="EMBL/GenBank/DDBJ databases">
        <title>Genome sequencing of Bifidobacterium longum subsp. longum KCTC 5915.</title>
        <authorList>
            <person name="Kim J."/>
        </authorList>
    </citation>
    <scope>NUCLEOTIDE SEQUENCE [LARGE SCALE GENOMIC DNA]</scope>
    <source>
        <strain evidence="2 3">KCTC 5915</strain>
    </source>
</reference>
<evidence type="ECO:0000313" key="3">
    <source>
        <dbReference type="Proteomes" id="UP000593918"/>
    </source>
</evidence>
<proteinExistence type="predicted"/>
<dbReference type="InterPro" id="IPR043919">
    <property type="entry name" value="DUF5758"/>
</dbReference>
<dbReference type="Gene3D" id="2.160.20.80">
    <property type="entry name" value="E3 ubiquitin-protein ligase SopA"/>
    <property type="match status" value="1"/>
</dbReference>
<dbReference type="Pfam" id="PF00805">
    <property type="entry name" value="Pentapeptide"/>
    <property type="match status" value="2"/>
</dbReference>
<feature type="region of interest" description="Disordered" evidence="1">
    <location>
        <begin position="218"/>
        <end position="238"/>
    </location>
</feature>
<sequence>MKITTPNGILEGENIEAILKEHGFDCLHGADLRHANLSHASLRYADLRSANLSYADLSLADLRYADLRSADLYGADLSLADLSYAYLSHASLRSADLRSADMHDADLRRADLYDADLRSADLRRADLYGADLRSADLSSADLRHADLRYADLHDANHVKLSIAEISILPDEGDIIGWKKAYVDSTTPVIVKLLIPTDAQRSNSTGRKCRASKAQVLDLQDKQGNSLPPDSTARSSYDPDFTYKKGETMHVEDFDTNRWNECAPGIHFFITRIEAVEY</sequence>
<dbReference type="Proteomes" id="UP000593918">
    <property type="component" value="Chromosome"/>
</dbReference>
<name>A0A7L9UHQ4_BIFLL</name>
<dbReference type="Pfam" id="PF19062">
    <property type="entry name" value="DUF5758"/>
    <property type="match status" value="1"/>
</dbReference>
<dbReference type="PANTHER" id="PTHR14136">
    <property type="entry name" value="BTB_POZ DOMAIN-CONTAINING PROTEIN KCTD9"/>
    <property type="match status" value="1"/>
</dbReference>
<organism evidence="2 3">
    <name type="scientific">Bifidobacterium longum subsp. longum</name>
    <dbReference type="NCBI Taxonomy" id="1679"/>
    <lineage>
        <taxon>Bacteria</taxon>
        <taxon>Bacillati</taxon>
        <taxon>Actinomycetota</taxon>
        <taxon>Actinomycetes</taxon>
        <taxon>Bifidobacteriales</taxon>
        <taxon>Bifidobacteriaceae</taxon>
        <taxon>Bifidobacterium</taxon>
    </lineage>
</organism>
<dbReference type="SUPFAM" id="SSF141571">
    <property type="entry name" value="Pentapeptide repeat-like"/>
    <property type="match status" value="1"/>
</dbReference>
<dbReference type="RefSeq" id="WP_200407912.1">
    <property type="nucleotide sequence ID" value="NZ_CP062943.1"/>
</dbReference>
<feature type="compositionally biased region" description="Polar residues" evidence="1">
    <location>
        <begin position="221"/>
        <end position="234"/>
    </location>
</feature>
<dbReference type="InterPro" id="IPR001646">
    <property type="entry name" value="5peptide_repeat"/>
</dbReference>
<evidence type="ECO:0000313" key="2">
    <source>
        <dbReference type="EMBL" id="QOL54507.1"/>
    </source>
</evidence>
<dbReference type="PANTHER" id="PTHR14136:SF17">
    <property type="entry name" value="BTB_POZ DOMAIN-CONTAINING PROTEIN KCTD9"/>
    <property type="match status" value="1"/>
</dbReference>
<accession>A0A7L9UHQ4</accession>
<evidence type="ECO:0000256" key="1">
    <source>
        <dbReference type="SAM" id="MobiDB-lite"/>
    </source>
</evidence>